<gene>
    <name evidence="2" type="ORF">ANCCAN_16241</name>
</gene>
<sequence>MVDVGRKYEPIREEVEMLLCRISLENEKGTQKLCDLVMNGKISGTVLARSLNTFPDSLWQQKFRGLLKSAMKFNDHDTTLAALSIIDKCLVDAKPSRKRIYRKLQQRRRGIKNDGSQNLLDHRRVQIANRHLDNCATFGDWLEGKLNWSDCEAPPEKKPRNRADLTPSDSIKEHDAWMWRCLFSPWMAVRAAAAKIIVAVAAQPGHLGTAVSVILRGLPLASVAPAAMTDHFFRAAHAITSGGPSIKARLYSEGLHVWLIKVIYKECKRMHEEEQEETSMDHSFGTLLRSYVELLCLLLTGSGVESMKLKAARDHILVPLLQSTIFLKRVLLRRTRAVEASRCSLERLLRRVSSKDPLMLMRAAVQSLDAIDDLNTQAHIVSVILDVLNPEQKEEEDFHIQIEKDPAQEDFLQGRMTGNPYKSTDVGLGPLMRDIKNKICRDTEMIALMEDDNGMELLVNNQIISLALPVRAVYDKLWKKTNPGQPMDLYRHRTSSYVGDAEEDEALSSLTGALSQCGGLSRALRLLTLADVGTAGRFLLSQLRKLFERCVKTEQGRIDLVSSGAINAFMKVLHSCVSLRSTDEGVLQLGLEYLEMISAIVSDPAVHPILTGISKEDTEWLLSFVMARPDSGTENVNKFCNQVARVIGNLVLGNEEAEKALISMYTKTCQWREIDETNDVSLRSERVIAVERLCEVTVGILNSKEAAKLKQLILDSGVVSKVR</sequence>
<reference evidence="2 3" key="1">
    <citation type="submission" date="2014-10" db="EMBL/GenBank/DDBJ databases">
        <title>Draft genome of the hookworm Ancylostoma caninum.</title>
        <authorList>
            <person name="Mitreva M."/>
        </authorList>
    </citation>
    <scope>NUCLEOTIDE SEQUENCE [LARGE SCALE GENOMIC DNA]</scope>
    <source>
        <strain evidence="2 3">Baltimore</strain>
    </source>
</reference>
<evidence type="ECO:0000313" key="2">
    <source>
        <dbReference type="EMBL" id="RCN37866.1"/>
    </source>
</evidence>
<organism evidence="2 3">
    <name type="scientific">Ancylostoma caninum</name>
    <name type="common">Dog hookworm</name>
    <dbReference type="NCBI Taxonomy" id="29170"/>
    <lineage>
        <taxon>Eukaryota</taxon>
        <taxon>Metazoa</taxon>
        <taxon>Ecdysozoa</taxon>
        <taxon>Nematoda</taxon>
        <taxon>Chromadorea</taxon>
        <taxon>Rhabditida</taxon>
        <taxon>Rhabditina</taxon>
        <taxon>Rhabditomorpha</taxon>
        <taxon>Strongyloidea</taxon>
        <taxon>Ancylostomatidae</taxon>
        <taxon>Ancylostomatinae</taxon>
        <taxon>Ancylostoma</taxon>
    </lineage>
</organism>
<dbReference type="AlphaFoldDB" id="A0A368G0A3"/>
<dbReference type="PANTHER" id="PTHR21725">
    <property type="entry name" value="E3 UBIQUITIN-PROTEIN LIGASE UBR4"/>
    <property type="match status" value="1"/>
</dbReference>
<dbReference type="Pfam" id="PF13764">
    <property type="entry name" value="E3_UbLigase_R4"/>
    <property type="match status" value="1"/>
</dbReference>
<keyword evidence="3" id="KW-1185">Reference proteome</keyword>
<dbReference type="InterPro" id="IPR025704">
    <property type="entry name" value="E3_Ub_ligase_UBR4_C"/>
</dbReference>
<evidence type="ECO:0000313" key="3">
    <source>
        <dbReference type="Proteomes" id="UP000252519"/>
    </source>
</evidence>
<dbReference type="STRING" id="29170.A0A368G0A3"/>
<dbReference type="EMBL" id="JOJR01000437">
    <property type="protein sequence ID" value="RCN37866.1"/>
    <property type="molecule type" value="Genomic_DNA"/>
</dbReference>
<protein>
    <recommendedName>
        <fullName evidence="1">E3 ubiquitin ligase UBR4 C-terminal domain-containing protein</fullName>
    </recommendedName>
</protein>
<dbReference type="OrthoDB" id="30336at2759"/>
<dbReference type="PANTHER" id="PTHR21725:SF1">
    <property type="entry name" value="E3 UBIQUITIN-PROTEIN LIGASE UBR4"/>
    <property type="match status" value="1"/>
</dbReference>
<accession>A0A368G0A3</accession>
<dbReference type="Proteomes" id="UP000252519">
    <property type="component" value="Unassembled WGS sequence"/>
</dbReference>
<proteinExistence type="predicted"/>
<dbReference type="InterPro" id="IPR045189">
    <property type="entry name" value="UBR4-like"/>
</dbReference>
<comment type="caution">
    <text evidence="2">The sequence shown here is derived from an EMBL/GenBank/DDBJ whole genome shotgun (WGS) entry which is preliminary data.</text>
</comment>
<evidence type="ECO:0000259" key="1">
    <source>
        <dbReference type="Pfam" id="PF13764"/>
    </source>
</evidence>
<feature type="domain" description="E3 ubiquitin ligase UBR4 C-terminal" evidence="1">
    <location>
        <begin position="416"/>
        <end position="721"/>
    </location>
</feature>
<name>A0A368G0A3_ANCCA</name>